<keyword evidence="2" id="KW-1185">Reference proteome</keyword>
<accession>A0A3A5MJE3</accession>
<gene>
    <name evidence="1" type="ORF">D6T64_04445</name>
</gene>
<reference evidence="1 2" key="1">
    <citation type="submission" date="2018-09" db="EMBL/GenBank/DDBJ databases">
        <title>Novel species of Cryobacterium.</title>
        <authorList>
            <person name="Liu Q."/>
            <person name="Xin Y.-H."/>
        </authorList>
    </citation>
    <scope>NUCLEOTIDE SEQUENCE [LARGE SCALE GENOMIC DNA]</scope>
    <source>
        <strain evidence="1 2">Hh39</strain>
    </source>
</reference>
<evidence type="ECO:0000313" key="2">
    <source>
        <dbReference type="Proteomes" id="UP000272015"/>
    </source>
</evidence>
<dbReference type="OrthoDB" id="3199565at2"/>
<name>A0A3A5MJE3_9MICO</name>
<proteinExistence type="predicted"/>
<dbReference type="Proteomes" id="UP000272015">
    <property type="component" value="Unassembled WGS sequence"/>
</dbReference>
<dbReference type="RefSeq" id="WP_119972240.1">
    <property type="nucleotide sequence ID" value="NZ_JBHSQA010000028.1"/>
</dbReference>
<comment type="caution">
    <text evidence="1">The sequence shown here is derived from an EMBL/GenBank/DDBJ whole genome shotgun (WGS) entry which is preliminary data.</text>
</comment>
<protein>
    <recommendedName>
        <fullName evidence="3">Nucleotidyl transferase AbiEii/AbiGii toxin family protein</fullName>
    </recommendedName>
</protein>
<dbReference type="AlphaFoldDB" id="A0A3A5MJE3"/>
<evidence type="ECO:0008006" key="3">
    <source>
        <dbReference type="Google" id="ProtNLM"/>
    </source>
</evidence>
<dbReference type="InterPro" id="IPR014942">
    <property type="entry name" value="AbiEii"/>
</dbReference>
<sequence>MTVIPLNDLPDKDRRPSSAAMLNRWVQDAQKLAGGTGARTGWILASTIVVAALQRALGPDGDPLFLLKGGVYLEHKLGLASRATKDVDTLFRGELDQFLHALDSALAEPWGDITLTRSDVSVIEITSRRVKPRRFYIVLSLKGVTWRRIQVEVAFPEGAIAGAAERFPAPRLGYFGVHPAAELAGITLAYQVAQKLHACSDPHQPPTFSNSRVRDIVDLLLIRDTFYSQPTDLSPLRVAAEDVFAARAAEATGLGLLPRMWPPLVVSNPLWEDEYERPATEVRIRYSLDDAIRQVNQWVEQIRTS</sequence>
<dbReference type="Pfam" id="PF08843">
    <property type="entry name" value="AbiEii"/>
    <property type="match status" value="1"/>
</dbReference>
<organism evidence="1 2">
    <name type="scientific">Cryobacterium melibiosiphilum</name>
    <dbReference type="NCBI Taxonomy" id="995039"/>
    <lineage>
        <taxon>Bacteria</taxon>
        <taxon>Bacillati</taxon>
        <taxon>Actinomycetota</taxon>
        <taxon>Actinomycetes</taxon>
        <taxon>Micrococcales</taxon>
        <taxon>Microbacteriaceae</taxon>
        <taxon>Cryobacterium</taxon>
    </lineage>
</organism>
<evidence type="ECO:0000313" key="1">
    <source>
        <dbReference type="EMBL" id="RJT90277.1"/>
    </source>
</evidence>
<dbReference type="EMBL" id="QZVS01000062">
    <property type="protein sequence ID" value="RJT90277.1"/>
    <property type="molecule type" value="Genomic_DNA"/>
</dbReference>